<protein>
    <submittedName>
        <fullName evidence="1">Uncharacterized protein</fullName>
    </submittedName>
</protein>
<proteinExistence type="predicted"/>
<sequence length="77" mass="7660">MVTPGATALPASASAPAAIRPATRIFSITSGVCTHGSEPSCAVGLPTYSGRGIDAGTGRVGDTVPGRRAVRTDMTQC</sequence>
<evidence type="ECO:0000313" key="2">
    <source>
        <dbReference type="Proteomes" id="UP000466514"/>
    </source>
</evidence>
<dbReference type="AlphaFoldDB" id="A0A7I7MFW2"/>
<evidence type="ECO:0000313" key="1">
    <source>
        <dbReference type="EMBL" id="BBX70936.1"/>
    </source>
</evidence>
<accession>A0A7I7MFW2</accession>
<gene>
    <name evidence="1" type="ORF">MPSYJ_43970</name>
</gene>
<dbReference type="EMBL" id="AP022574">
    <property type="protein sequence ID" value="BBX70936.1"/>
    <property type="molecule type" value="Genomic_DNA"/>
</dbReference>
<keyword evidence="2" id="KW-1185">Reference proteome</keyword>
<dbReference type="KEGG" id="mpsc:MPSYJ_43970"/>
<dbReference type="Proteomes" id="UP000466514">
    <property type="component" value="Chromosome"/>
</dbReference>
<reference evidence="1 2" key="1">
    <citation type="journal article" date="2019" name="Emerg. Microbes Infect.">
        <title>Comprehensive subspecies identification of 175 nontuberculous mycobacteria species based on 7547 genomic profiles.</title>
        <authorList>
            <person name="Matsumoto Y."/>
            <person name="Kinjo T."/>
            <person name="Motooka D."/>
            <person name="Nabeya D."/>
            <person name="Jung N."/>
            <person name="Uechi K."/>
            <person name="Horii T."/>
            <person name="Iida T."/>
            <person name="Fujita J."/>
            <person name="Nakamura S."/>
        </authorList>
    </citation>
    <scope>NUCLEOTIDE SEQUENCE [LARGE SCALE GENOMIC DNA]</scope>
    <source>
        <strain evidence="1 2">JCM 13323</strain>
    </source>
</reference>
<organism evidence="1 2">
    <name type="scientific">Mycolicibacterium psychrotolerans</name>
    <dbReference type="NCBI Taxonomy" id="216929"/>
    <lineage>
        <taxon>Bacteria</taxon>
        <taxon>Bacillati</taxon>
        <taxon>Actinomycetota</taxon>
        <taxon>Actinomycetes</taxon>
        <taxon>Mycobacteriales</taxon>
        <taxon>Mycobacteriaceae</taxon>
        <taxon>Mycolicibacterium</taxon>
    </lineage>
</organism>
<name>A0A7I7MFW2_9MYCO</name>